<evidence type="ECO:0000313" key="7">
    <source>
        <dbReference type="EMBL" id="EPS97438.1"/>
    </source>
</evidence>
<reference evidence="7 8" key="1">
    <citation type="journal article" date="2012" name="Science">
        <title>The Paleozoic origin of enzymatic lignin decomposition reconstructed from 31 fungal genomes.</title>
        <authorList>
            <person name="Floudas D."/>
            <person name="Binder M."/>
            <person name="Riley R."/>
            <person name="Barry K."/>
            <person name="Blanchette R.A."/>
            <person name="Henrissat B."/>
            <person name="Martinez A.T."/>
            <person name="Otillar R."/>
            <person name="Spatafora J.W."/>
            <person name="Yadav J.S."/>
            <person name="Aerts A."/>
            <person name="Benoit I."/>
            <person name="Boyd A."/>
            <person name="Carlson A."/>
            <person name="Copeland A."/>
            <person name="Coutinho P.M."/>
            <person name="de Vries R.P."/>
            <person name="Ferreira P."/>
            <person name="Findley K."/>
            <person name="Foster B."/>
            <person name="Gaskell J."/>
            <person name="Glotzer D."/>
            <person name="Gorecki P."/>
            <person name="Heitman J."/>
            <person name="Hesse C."/>
            <person name="Hori C."/>
            <person name="Igarashi K."/>
            <person name="Jurgens J.A."/>
            <person name="Kallen N."/>
            <person name="Kersten P."/>
            <person name="Kohler A."/>
            <person name="Kuees U."/>
            <person name="Kumar T.K.A."/>
            <person name="Kuo A."/>
            <person name="LaButti K."/>
            <person name="Larrondo L.F."/>
            <person name="Lindquist E."/>
            <person name="Ling A."/>
            <person name="Lombard V."/>
            <person name="Lucas S."/>
            <person name="Lundell T."/>
            <person name="Martin R."/>
            <person name="McLaughlin D.J."/>
            <person name="Morgenstern I."/>
            <person name="Morin E."/>
            <person name="Murat C."/>
            <person name="Nagy L.G."/>
            <person name="Nolan M."/>
            <person name="Ohm R.A."/>
            <person name="Patyshakuliyeva A."/>
            <person name="Rokas A."/>
            <person name="Ruiz-Duenas F.J."/>
            <person name="Sabat G."/>
            <person name="Salamov A."/>
            <person name="Samejima M."/>
            <person name="Schmutz J."/>
            <person name="Slot J.C."/>
            <person name="St John F."/>
            <person name="Stenlid J."/>
            <person name="Sun H."/>
            <person name="Sun S."/>
            <person name="Syed K."/>
            <person name="Tsang A."/>
            <person name="Wiebenga A."/>
            <person name="Young D."/>
            <person name="Pisabarro A."/>
            <person name="Eastwood D.C."/>
            <person name="Martin F."/>
            <person name="Cullen D."/>
            <person name="Grigoriev I.V."/>
            <person name="Hibbett D.S."/>
        </authorList>
    </citation>
    <scope>NUCLEOTIDE SEQUENCE</scope>
    <source>
        <strain evidence="8">FP-58527</strain>
    </source>
</reference>
<dbReference type="STRING" id="743788.S8E200"/>
<dbReference type="GO" id="GO:0005634">
    <property type="term" value="C:nucleus"/>
    <property type="evidence" value="ECO:0007669"/>
    <property type="project" value="UniProtKB-SubCell"/>
</dbReference>
<keyword evidence="6" id="KW-0539">Nucleus</keyword>
<dbReference type="OrthoDB" id="4045395at2759"/>
<evidence type="ECO:0000256" key="4">
    <source>
        <dbReference type="ARBA" id="ARBA00017063"/>
    </source>
</evidence>
<comment type="similarity">
    <text evidence="3">Belongs to the HRI1 family.</text>
</comment>
<organism evidence="7 8">
    <name type="scientific">Fomitopsis schrenkii</name>
    <name type="common">Brown rot fungus</name>
    <dbReference type="NCBI Taxonomy" id="2126942"/>
    <lineage>
        <taxon>Eukaryota</taxon>
        <taxon>Fungi</taxon>
        <taxon>Dikarya</taxon>
        <taxon>Basidiomycota</taxon>
        <taxon>Agaricomycotina</taxon>
        <taxon>Agaricomycetes</taxon>
        <taxon>Polyporales</taxon>
        <taxon>Fomitopsis</taxon>
    </lineage>
</organism>
<proteinExistence type="inferred from homology"/>
<dbReference type="Gene3D" id="2.40.128.320">
    <property type="entry name" value="Protein HRI1, N-terminal domain"/>
    <property type="match status" value="1"/>
</dbReference>
<evidence type="ECO:0000256" key="6">
    <source>
        <dbReference type="ARBA" id="ARBA00023242"/>
    </source>
</evidence>
<evidence type="ECO:0000256" key="1">
    <source>
        <dbReference type="ARBA" id="ARBA00004123"/>
    </source>
</evidence>
<keyword evidence="8" id="KW-1185">Reference proteome</keyword>
<dbReference type="InterPro" id="IPR038744">
    <property type="entry name" value="Hri1_N"/>
</dbReference>
<dbReference type="InterPro" id="IPR043047">
    <property type="entry name" value="Hri1_N_sf"/>
</dbReference>
<protein>
    <recommendedName>
        <fullName evidence="4">Protein HRI1</fullName>
    </recommendedName>
</protein>
<accession>S8E200</accession>
<evidence type="ECO:0000256" key="2">
    <source>
        <dbReference type="ARBA" id="ARBA00004496"/>
    </source>
</evidence>
<evidence type="ECO:0000256" key="3">
    <source>
        <dbReference type="ARBA" id="ARBA00005229"/>
    </source>
</evidence>
<dbReference type="Pfam" id="PF16815">
    <property type="entry name" value="HRI1"/>
    <property type="match status" value="1"/>
</dbReference>
<sequence length="220" mass="24599">LADISSRVWIRWGNSAPYENTSTLVLTAPSQTFLDIRVLKPPVHPAADADGEQATDASRLEWAFSGVATTEYREGICHKTWTHHIDSRSAYGAEPPMDEGDMFPEPDGVLCREKGRMVNPETGEMSDYEEMWESVEAHATGTDTSKWCLVATVTAEERKARGMLVRVGQFIQCLLIVDDEVNVERWVYTDAGDSGDAHHKGWERTLKLGSRVLPCARLFK</sequence>
<keyword evidence="5" id="KW-0963">Cytoplasm</keyword>
<dbReference type="CDD" id="cd11692">
    <property type="entry name" value="HRI1_N_like"/>
    <property type="match status" value="1"/>
</dbReference>
<dbReference type="InterPro" id="IPR031818">
    <property type="entry name" value="Hri1"/>
</dbReference>
<dbReference type="InParanoid" id="S8E200"/>
<dbReference type="GO" id="GO:0005737">
    <property type="term" value="C:cytoplasm"/>
    <property type="evidence" value="ECO:0007669"/>
    <property type="project" value="UniProtKB-SubCell"/>
</dbReference>
<comment type="subcellular location">
    <subcellularLocation>
        <location evidence="2">Cytoplasm</location>
    </subcellularLocation>
    <subcellularLocation>
        <location evidence="1">Nucleus</location>
    </subcellularLocation>
</comment>
<gene>
    <name evidence="7" type="ORF">FOMPIDRAFT_1078536</name>
</gene>
<dbReference type="AlphaFoldDB" id="S8E200"/>
<feature type="non-terminal residue" evidence="7">
    <location>
        <position position="220"/>
    </location>
</feature>
<dbReference type="HOGENOM" id="CLU_060351_1_0_1"/>
<evidence type="ECO:0000313" key="8">
    <source>
        <dbReference type="Proteomes" id="UP000015241"/>
    </source>
</evidence>
<evidence type="ECO:0000256" key="5">
    <source>
        <dbReference type="ARBA" id="ARBA00022490"/>
    </source>
</evidence>
<dbReference type="CDD" id="cd11693">
    <property type="entry name" value="HRI1_C_like"/>
    <property type="match status" value="1"/>
</dbReference>
<dbReference type="Proteomes" id="UP000015241">
    <property type="component" value="Unassembled WGS sequence"/>
</dbReference>
<dbReference type="eggNOG" id="ENOG502S8GG">
    <property type="taxonomic scope" value="Eukaryota"/>
</dbReference>
<feature type="non-terminal residue" evidence="7">
    <location>
        <position position="1"/>
    </location>
</feature>
<name>S8E200_FOMSC</name>
<dbReference type="EMBL" id="KE504176">
    <property type="protein sequence ID" value="EPS97438.1"/>
    <property type="molecule type" value="Genomic_DNA"/>
</dbReference>